<comment type="caution">
    <text evidence="1">The sequence shown here is derived from an EMBL/GenBank/DDBJ whole genome shotgun (WGS) entry which is preliminary data.</text>
</comment>
<evidence type="ECO:0000313" key="2">
    <source>
        <dbReference type="Proteomes" id="UP000589738"/>
    </source>
</evidence>
<protein>
    <recommendedName>
        <fullName evidence="3">Lipocalin-like domain-containing protein</fullName>
    </recommendedName>
</protein>
<name>A0A841N6A9_9FLAO</name>
<reference evidence="1 2" key="1">
    <citation type="submission" date="2020-08" db="EMBL/GenBank/DDBJ databases">
        <title>Functional genomics of gut bacteria from endangered species of beetles.</title>
        <authorList>
            <person name="Carlos-Shanley C."/>
        </authorList>
    </citation>
    <scope>NUCLEOTIDE SEQUENCE [LARGE SCALE GENOMIC DNA]</scope>
    <source>
        <strain evidence="1 2">S00136</strain>
    </source>
</reference>
<dbReference type="EMBL" id="JACHLC010000001">
    <property type="protein sequence ID" value="MBB6368990.1"/>
    <property type="molecule type" value="Genomic_DNA"/>
</dbReference>
<proteinExistence type="predicted"/>
<accession>A0A841N6A9</accession>
<evidence type="ECO:0008006" key="3">
    <source>
        <dbReference type="Google" id="ProtNLM"/>
    </source>
</evidence>
<dbReference type="PROSITE" id="PS51257">
    <property type="entry name" value="PROKAR_LIPOPROTEIN"/>
    <property type="match status" value="1"/>
</dbReference>
<sequence length="148" mass="17621">MRYFGFLLLLFFIGCKKESVLDENYKYLEGKWKIKNQPFDFFPFDYDNTKCSLDKNAIIEIKDNGEIIFSSENCSVRKNYKISMDTFLEVIYKNKSLSYGITKRNNNEITLFSGYLPKYIMRQHKIDINKALRIEKSGFEIELEKTKN</sequence>
<evidence type="ECO:0000313" key="1">
    <source>
        <dbReference type="EMBL" id="MBB6368990.1"/>
    </source>
</evidence>
<organism evidence="1 2">
    <name type="scientific">Chryseobacterium shigense</name>
    <dbReference type="NCBI Taxonomy" id="297244"/>
    <lineage>
        <taxon>Bacteria</taxon>
        <taxon>Pseudomonadati</taxon>
        <taxon>Bacteroidota</taxon>
        <taxon>Flavobacteriia</taxon>
        <taxon>Flavobacteriales</taxon>
        <taxon>Weeksellaceae</taxon>
        <taxon>Chryseobacterium group</taxon>
        <taxon>Chryseobacterium</taxon>
    </lineage>
</organism>
<dbReference type="Proteomes" id="UP000589738">
    <property type="component" value="Unassembled WGS sequence"/>
</dbReference>
<gene>
    <name evidence="1" type="ORF">HNP36_000043</name>
</gene>
<keyword evidence="2" id="KW-1185">Reference proteome</keyword>
<dbReference type="AlphaFoldDB" id="A0A841N6A9"/>
<dbReference type="RefSeq" id="WP_184162044.1">
    <property type="nucleotide sequence ID" value="NZ_JACHLC010000001.1"/>
</dbReference>